<keyword evidence="2" id="KW-0238">DNA-binding</keyword>
<accession>A0ABV0ER71</accession>
<dbReference type="PANTHER" id="PTHR30363:SF51">
    <property type="entry name" value="HTH-TYPE TRANSCRIPTIONAL REPRESSOR GLCR"/>
    <property type="match status" value="1"/>
</dbReference>
<reference evidence="5 6" key="1">
    <citation type="submission" date="2024-02" db="EMBL/GenBank/DDBJ databases">
        <title>The Genome Sequence of Enterococcus sp. DIV0159.</title>
        <authorList>
            <person name="Earl A."/>
            <person name="Manson A."/>
            <person name="Gilmore M."/>
            <person name="Sanders J."/>
            <person name="Shea T."/>
            <person name="Howe W."/>
            <person name="Livny J."/>
            <person name="Cuomo C."/>
            <person name="Neafsey D."/>
            <person name="Birren B."/>
        </authorList>
    </citation>
    <scope>NUCLEOTIDE SEQUENCE [LARGE SCALE GENOMIC DNA]</scope>
    <source>
        <strain evidence="5 6">665A</strain>
    </source>
</reference>
<dbReference type="InterPro" id="IPR001034">
    <property type="entry name" value="DeoR_HTH"/>
</dbReference>
<dbReference type="Pfam" id="PF08220">
    <property type="entry name" value="HTH_DeoR"/>
    <property type="match status" value="1"/>
</dbReference>
<sequence length="248" mass="28140">MYQEKRLREIQQLLKEKESLSAKEMMTHFGVSRDTIRRDFSILASEGKALRTHGGIMSTTQENEISPLSIRLKESGPEKKAIAKKAAALIKTGGTYFLDVSSITSNLAERIEKEVVIYTHSLDVTNSLSTNPRVTCHLLGGKFFPKHRFFHSLAEISVLENIYFDAIFIGAAGLKDGYVRFEDEEDAQVKRKVFPHAETKILLAEQAKFEQISTYAIGKVKDFDYFITDKMPDEKQLALFKKQSKIIV</sequence>
<evidence type="ECO:0000256" key="1">
    <source>
        <dbReference type="ARBA" id="ARBA00023015"/>
    </source>
</evidence>
<dbReference type="InterPro" id="IPR014036">
    <property type="entry name" value="DeoR-like_C"/>
</dbReference>
<evidence type="ECO:0000256" key="2">
    <source>
        <dbReference type="ARBA" id="ARBA00023125"/>
    </source>
</evidence>
<dbReference type="SMART" id="SM01134">
    <property type="entry name" value="DeoRC"/>
    <property type="match status" value="1"/>
</dbReference>
<keyword evidence="1" id="KW-0805">Transcription regulation</keyword>
<dbReference type="SUPFAM" id="SSF46785">
    <property type="entry name" value="Winged helix' DNA-binding domain"/>
    <property type="match status" value="1"/>
</dbReference>
<dbReference type="InterPro" id="IPR036388">
    <property type="entry name" value="WH-like_DNA-bd_sf"/>
</dbReference>
<evidence type="ECO:0000259" key="4">
    <source>
        <dbReference type="PROSITE" id="PS51000"/>
    </source>
</evidence>
<gene>
    <name evidence="5" type="ORF">JZO67_003109</name>
</gene>
<name>A0ABV0ER71_9ENTE</name>
<dbReference type="Gene3D" id="1.10.10.10">
    <property type="entry name" value="Winged helix-like DNA-binding domain superfamily/Winged helix DNA-binding domain"/>
    <property type="match status" value="1"/>
</dbReference>
<evidence type="ECO:0000313" key="5">
    <source>
        <dbReference type="EMBL" id="MEO1771134.1"/>
    </source>
</evidence>
<dbReference type="Proteomes" id="UP000664357">
    <property type="component" value="Unassembled WGS sequence"/>
</dbReference>
<dbReference type="InterPro" id="IPR050313">
    <property type="entry name" value="Carb_Metab_HTH_regulators"/>
</dbReference>
<proteinExistence type="predicted"/>
<dbReference type="InterPro" id="IPR037171">
    <property type="entry name" value="NagB/RpiA_transferase-like"/>
</dbReference>
<dbReference type="SUPFAM" id="SSF100950">
    <property type="entry name" value="NagB/RpiA/CoA transferase-like"/>
    <property type="match status" value="1"/>
</dbReference>
<dbReference type="SMART" id="SM00420">
    <property type="entry name" value="HTH_DEOR"/>
    <property type="match status" value="1"/>
</dbReference>
<dbReference type="PRINTS" id="PR00037">
    <property type="entry name" value="HTHLACR"/>
</dbReference>
<dbReference type="EMBL" id="JAFREL020000002">
    <property type="protein sequence ID" value="MEO1771134.1"/>
    <property type="molecule type" value="Genomic_DNA"/>
</dbReference>
<evidence type="ECO:0000313" key="6">
    <source>
        <dbReference type="Proteomes" id="UP000664357"/>
    </source>
</evidence>
<feature type="domain" description="HTH deoR-type" evidence="4">
    <location>
        <begin position="3"/>
        <end position="58"/>
    </location>
</feature>
<dbReference type="PROSITE" id="PS00894">
    <property type="entry name" value="HTH_DEOR_1"/>
    <property type="match status" value="1"/>
</dbReference>
<dbReference type="PROSITE" id="PS51000">
    <property type="entry name" value="HTH_DEOR_2"/>
    <property type="match status" value="1"/>
</dbReference>
<keyword evidence="3" id="KW-0804">Transcription</keyword>
<keyword evidence="6" id="KW-1185">Reference proteome</keyword>
<evidence type="ECO:0000256" key="3">
    <source>
        <dbReference type="ARBA" id="ARBA00023163"/>
    </source>
</evidence>
<dbReference type="PANTHER" id="PTHR30363">
    <property type="entry name" value="HTH-TYPE TRANSCRIPTIONAL REGULATOR SRLR-RELATED"/>
    <property type="match status" value="1"/>
</dbReference>
<organism evidence="5 6">
    <name type="scientific">Candidatus Enterococcus ferrettii</name>
    <dbReference type="NCBI Taxonomy" id="2815324"/>
    <lineage>
        <taxon>Bacteria</taxon>
        <taxon>Bacillati</taxon>
        <taxon>Bacillota</taxon>
        <taxon>Bacilli</taxon>
        <taxon>Lactobacillales</taxon>
        <taxon>Enterococcaceae</taxon>
        <taxon>Enterococcus</taxon>
    </lineage>
</organism>
<dbReference type="RefSeq" id="WP_207702245.1">
    <property type="nucleotide sequence ID" value="NZ_JAFREL020000002.1"/>
</dbReference>
<dbReference type="InterPro" id="IPR018356">
    <property type="entry name" value="Tscrpt_reg_HTH_DeoR_CS"/>
</dbReference>
<dbReference type="InterPro" id="IPR036390">
    <property type="entry name" value="WH_DNA-bd_sf"/>
</dbReference>
<protein>
    <submittedName>
        <fullName evidence="5">DeoR family transcriptional regulator, carbon catabolite repression regulator</fullName>
    </submittedName>
</protein>
<comment type="caution">
    <text evidence="5">The sequence shown here is derived from an EMBL/GenBank/DDBJ whole genome shotgun (WGS) entry which is preliminary data.</text>
</comment>
<dbReference type="Pfam" id="PF00455">
    <property type="entry name" value="DeoRC"/>
    <property type="match status" value="1"/>
</dbReference>